<evidence type="ECO:0000256" key="9">
    <source>
        <dbReference type="ARBA" id="ARBA00023139"/>
    </source>
</evidence>
<evidence type="ECO:0000256" key="13">
    <source>
        <dbReference type="SAM" id="SignalP"/>
    </source>
</evidence>
<evidence type="ECO:0000256" key="12">
    <source>
        <dbReference type="ARBA" id="ARBA00023288"/>
    </source>
</evidence>
<keyword evidence="10" id="KW-0143">Chaperone</keyword>
<evidence type="ECO:0000256" key="4">
    <source>
        <dbReference type="ARBA" id="ARBA00016202"/>
    </source>
</evidence>
<keyword evidence="15" id="KW-1185">Reference proteome</keyword>
<name>A0A8S0WYI5_9GAMM</name>
<dbReference type="GO" id="GO:0009279">
    <property type="term" value="C:cell outer membrane"/>
    <property type="evidence" value="ECO:0007669"/>
    <property type="project" value="UniProtKB-SubCell"/>
</dbReference>
<evidence type="ECO:0000256" key="3">
    <source>
        <dbReference type="ARBA" id="ARBA00011245"/>
    </source>
</evidence>
<dbReference type="AlphaFoldDB" id="A0A8S0WYI5"/>
<evidence type="ECO:0000256" key="6">
    <source>
        <dbReference type="ARBA" id="ARBA00022729"/>
    </source>
</evidence>
<accession>A0A8S0WYI5</accession>
<protein>
    <recommendedName>
        <fullName evidence="4">Outer-membrane lipoprotein LolB</fullName>
    </recommendedName>
</protein>
<dbReference type="CDD" id="cd16326">
    <property type="entry name" value="LolB"/>
    <property type="match status" value="1"/>
</dbReference>
<comment type="subcellular location">
    <subcellularLocation>
        <location evidence="1">Cell outer membrane</location>
        <topology evidence="1">Lipid-anchor</topology>
    </subcellularLocation>
</comment>
<comment type="similarity">
    <text evidence="2">Belongs to the LolB family.</text>
</comment>
<sequence length="197" mass="22180">MLVFNPKLYAGGCLLFLMAACSTLPVAPEAGYSRTARLHLYQLQQWSFEGRLALTGKNDSWSANIIWEHSPDEEKIKLSGPLGQGTVVINLTGDFVTVNQGDGNVQSSTQPEEFINQQLGMFVPVQSMRYWVIGLPEPSSSFKEIHDGFKQAGWLNEYKQMQLANNEIMPRKMTVMNAQVKLKLIIDKWILDETKAK</sequence>
<dbReference type="Gene3D" id="2.50.20.10">
    <property type="entry name" value="Lipoprotein localisation LolA/LolB/LppX"/>
    <property type="match status" value="1"/>
</dbReference>
<keyword evidence="5" id="KW-0813">Transport</keyword>
<evidence type="ECO:0000256" key="7">
    <source>
        <dbReference type="ARBA" id="ARBA00022927"/>
    </source>
</evidence>
<evidence type="ECO:0000256" key="11">
    <source>
        <dbReference type="ARBA" id="ARBA00023237"/>
    </source>
</evidence>
<keyword evidence="6 13" id="KW-0732">Signal</keyword>
<evidence type="ECO:0000256" key="1">
    <source>
        <dbReference type="ARBA" id="ARBA00004459"/>
    </source>
</evidence>
<evidence type="ECO:0000313" key="14">
    <source>
        <dbReference type="EMBL" id="CAA9889573.1"/>
    </source>
</evidence>
<keyword evidence="11" id="KW-0998">Cell outer membrane</keyword>
<dbReference type="PROSITE" id="PS51257">
    <property type="entry name" value="PROKAR_LIPOPROTEIN"/>
    <property type="match status" value="1"/>
</dbReference>
<organism evidence="14 15">
    <name type="scientific">Candidatus Methylobacter favarea</name>
    <dbReference type="NCBI Taxonomy" id="2707345"/>
    <lineage>
        <taxon>Bacteria</taxon>
        <taxon>Pseudomonadati</taxon>
        <taxon>Pseudomonadota</taxon>
        <taxon>Gammaproteobacteria</taxon>
        <taxon>Methylococcales</taxon>
        <taxon>Methylococcaceae</taxon>
        <taxon>Methylobacter</taxon>
    </lineage>
</organism>
<comment type="subunit">
    <text evidence="3">Monomer.</text>
</comment>
<dbReference type="InterPro" id="IPR004565">
    <property type="entry name" value="OM_lipoprot_LolB"/>
</dbReference>
<keyword evidence="7" id="KW-0653">Protein transport</keyword>
<proteinExistence type="inferred from homology"/>
<reference evidence="14 15" key="1">
    <citation type="submission" date="2020-02" db="EMBL/GenBank/DDBJ databases">
        <authorList>
            <person name="Hogendoorn C."/>
        </authorList>
    </citation>
    <scope>NUCLEOTIDE SEQUENCE [LARGE SCALE GENOMIC DNA]</scope>
    <source>
        <strain evidence="14">METHB21</strain>
    </source>
</reference>
<feature type="chain" id="PRO_5035928131" description="Outer-membrane lipoprotein LolB" evidence="13">
    <location>
        <begin position="28"/>
        <end position="197"/>
    </location>
</feature>
<evidence type="ECO:0000256" key="8">
    <source>
        <dbReference type="ARBA" id="ARBA00023136"/>
    </source>
</evidence>
<evidence type="ECO:0000256" key="10">
    <source>
        <dbReference type="ARBA" id="ARBA00023186"/>
    </source>
</evidence>
<dbReference type="SUPFAM" id="SSF89392">
    <property type="entry name" value="Prokaryotic lipoproteins and lipoprotein localization factors"/>
    <property type="match status" value="1"/>
</dbReference>
<dbReference type="GO" id="GO:0015031">
    <property type="term" value="P:protein transport"/>
    <property type="evidence" value="ECO:0007669"/>
    <property type="project" value="UniProtKB-KW"/>
</dbReference>
<feature type="signal peptide" evidence="13">
    <location>
        <begin position="1"/>
        <end position="27"/>
    </location>
</feature>
<evidence type="ECO:0000256" key="5">
    <source>
        <dbReference type="ARBA" id="ARBA00022448"/>
    </source>
</evidence>
<keyword evidence="12 14" id="KW-0449">Lipoprotein</keyword>
<dbReference type="Proteomes" id="UP000494216">
    <property type="component" value="Unassembled WGS sequence"/>
</dbReference>
<dbReference type="RefSeq" id="WP_246246873.1">
    <property type="nucleotide sequence ID" value="NZ_CADCXN010000013.1"/>
</dbReference>
<gene>
    <name evidence="14" type="ORF">METHB2_110072</name>
</gene>
<dbReference type="NCBIfam" id="TIGR00548">
    <property type="entry name" value="lolB"/>
    <property type="match status" value="1"/>
</dbReference>
<keyword evidence="8" id="KW-0472">Membrane</keyword>
<dbReference type="EMBL" id="CADCXN010000013">
    <property type="protein sequence ID" value="CAA9889573.1"/>
    <property type="molecule type" value="Genomic_DNA"/>
</dbReference>
<dbReference type="Pfam" id="PF03550">
    <property type="entry name" value="LolB"/>
    <property type="match status" value="1"/>
</dbReference>
<comment type="caution">
    <text evidence="14">The sequence shown here is derived from an EMBL/GenBank/DDBJ whole genome shotgun (WGS) entry which is preliminary data.</text>
</comment>
<evidence type="ECO:0000256" key="2">
    <source>
        <dbReference type="ARBA" id="ARBA00009696"/>
    </source>
</evidence>
<evidence type="ECO:0000313" key="15">
    <source>
        <dbReference type="Proteomes" id="UP000494216"/>
    </source>
</evidence>
<dbReference type="InterPro" id="IPR029046">
    <property type="entry name" value="LolA/LolB/LppX"/>
</dbReference>
<keyword evidence="9" id="KW-0564">Palmitate</keyword>